<organism evidence="2 3">
    <name type="scientific">Azorhizobium oxalatiphilum</name>
    <dbReference type="NCBI Taxonomy" id="980631"/>
    <lineage>
        <taxon>Bacteria</taxon>
        <taxon>Pseudomonadati</taxon>
        <taxon>Pseudomonadota</taxon>
        <taxon>Alphaproteobacteria</taxon>
        <taxon>Hyphomicrobiales</taxon>
        <taxon>Xanthobacteraceae</taxon>
        <taxon>Azorhizobium</taxon>
    </lineage>
</organism>
<sequence>MTGNRLAHTYPAARKTAAIALLLSLCIGSYFGILQLTGNFHEVVPHELYRSAQLSPDALVRYGTEYGIRTVVNLRGANPGKDWYDAEVATSQLIGMHHVDFRMSASHELSDAEAAALTELLRTAEKPVLVHCQAGADRSGLASALYVGAIAHQGRQASEGQLSLRYGHVALPWLGAYAMDRTLEAVTPWAW</sequence>
<reference evidence="2" key="1">
    <citation type="journal article" date="2014" name="Int. J. Syst. Evol. Microbiol.">
        <title>Complete genome sequence of Corynebacterium casei LMG S-19264T (=DSM 44701T), isolated from a smear-ripened cheese.</title>
        <authorList>
            <consortium name="US DOE Joint Genome Institute (JGI-PGF)"/>
            <person name="Walter F."/>
            <person name="Albersmeier A."/>
            <person name="Kalinowski J."/>
            <person name="Ruckert C."/>
        </authorList>
    </citation>
    <scope>NUCLEOTIDE SEQUENCE</scope>
    <source>
        <strain evidence="2">CCM 7897</strain>
    </source>
</reference>
<comment type="caution">
    <text evidence="2">The sequence shown here is derived from an EMBL/GenBank/DDBJ whole genome shotgun (WGS) entry which is preliminary data.</text>
</comment>
<dbReference type="SUPFAM" id="SSF52799">
    <property type="entry name" value="(Phosphotyrosine protein) phosphatases II"/>
    <property type="match status" value="1"/>
</dbReference>
<dbReference type="InterPro" id="IPR016130">
    <property type="entry name" value="Tyr_Pase_AS"/>
</dbReference>
<dbReference type="Pfam" id="PF13350">
    <property type="entry name" value="Y_phosphatase3"/>
    <property type="match status" value="1"/>
</dbReference>
<reference evidence="2" key="2">
    <citation type="submission" date="2020-09" db="EMBL/GenBank/DDBJ databases">
        <authorList>
            <person name="Sun Q."/>
            <person name="Sedlacek I."/>
        </authorList>
    </citation>
    <scope>NUCLEOTIDE SEQUENCE</scope>
    <source>
        <strain evidence="2">CCM 7897</strain>
    </source>
</reference>
<dbReference type="PROSITE" id="PS50056">
    <property type="entry name" value="TYR_PHOSPHATASE_2"/>
    <property type="match status" value="1"/>
</dbReference>
<dbReference type="EMBL" id="BMCT01000001">
    <property type="protein sequence ID" value="GGF50769.1"/>
    <property type="molecule type" value="Genomic_DNA"/>
</dbReference>
<evidence type="ECO:0000259" key="1">
    <source>
        <dbReference type="PROSITE" id="PS50056"/>
    </source>
</evidence>
<dbReference type="InterPro" id="IPR029021">
    <property type="entry name" value="Prot-tyrosine_phosphatase-like"/>
</dbReference>
<name>A0A917BNE4_9HYPH</name>
<accession>A0A917BNE4</accession>
<dbReference type="InterPro" id="IPR000387">
    <property type="entry name" value="Tyr_Pase_dom"/>
</dbReference>
<dbReference type="Gene3D" id="3.90.190.10">
    <property type="entry name" value="Protein tyrosine phosphatase superfamily"/>
    <property type="match status" value="1"/>
</dbReference>
<dbReference type="InterPro" id="IPR026893">
    <property type="entry name" value="Tyr/Ser_Pase_IphP-type"/>
</dbReference>
<feature type="domain" description="Tyrosine specific protein phosphatases" evidence="1">
    <location>
        <begin position="127"/>
        <end position="147"/>
    </location>
</feature>
<dbReference type="PROSITE" id="PS00383">
    <property type="entry name" value="TYR_PHOSPHATASE_1"/>
    <property type="match status" value="1"/>
</dbReference>
<proteinExistence type="predicted"/>
<dbReference type="AlphaFoldDB" id="A0A917BNE4"/>
<dbReference type="Proteomes" id="UP000606044">
    <property type="component" value="Unassembled WGS sequence"/>
</dbReference>
<dbReference type="RefSeq" id="WP_188575546.1">
    <property type="nucleotide sequence ID" value="NZ_BMCT01000001.1"/>
</dbReference>
<gene>
    <name evidence="2" type="ORF">GCM10007301_07710</name>
</gene>
<keyword evidence="3" id="KW-1185">Reference proteome</keyword>
<dbReference type="GO" id="GO:0004721">
    <property type="term" value="F:phosphoprotein phosphatase activity"/>
    <property type="evidence" value="ECO:0007669"/>
    <property type="project" value="InterPro"/>
</dbReference>
<evidence type="ECO:0000313" key="3">
    <source>
        <dbReference type="Proteomes" id="UP000606044"/>
    </source>
</evidence>
<protein>
    <recommendedName>
        <fullName evidence="1">Tyrosine specific protein phosphatases domain-containing protein</fullName>
    </recommendedName>
</protein>
<evidence type="ECO:0000313" key="2">
    <source>
        <dbReference type="EMBL" id="GGF50769.1"/>
    </source>
</evidence>